<feature type="compositionally biased region" description="Polar residues" evidence="7">
    <location>
        <begin position="500"/>
        <end position="532"/>
    </location>
</feature>
<keyword evidence="3 6" id="KW-0597">Phosphoprotein</keyword>
<feature type="domain" description="Response regulatory" evidence="9">
    <location>
        <begin position="1233"/>
        <end position="1382"/>
    </location>
</feature>
<feature type="region of interest" description="Disordered" evidence="7">
    <location>
        <begin position="598"/>
        <end position="629"/>
    </location>
</feature>
<feature type="compositionally biased region" description="Polar residues" evidence="7">
    <location>
        <begin position="387"/>
        <end position="407"/>
    </location>
</feature>
<keyword evidence="5" id="KW-0418">Kinase</keyword>
<evidence type="ECO:0000256" key="4">
    <source>
        <dbReference type="ARBA" id="ARBA00022679"/>
    </source>
</evidence>
<feature type="compositionally biased region" description="Low complexity" evidence="7">
    <location>
        <begin position="821"/>
        <end position="830"/>
    </location>
</feature>
<dbReference type="PRINTS" id="PR00344">
    <property type="entry name" value="BCTRLSENSOR"/>
</dbReference>
<dbReference type="PANTHER" id="PTHR43047:SF72">
    <property type="entry name" value="OSMOSENSING HISTIDINE PROTEIN KINASE SLN1"/>
    <property type="match status" value="1"/>
</dbReference>
<dbReference type="Pfam" id="PF02518">
    <property type="entry name" value="HATPase_c"/>
    <property type="match status" value="1"/>
</dbReference>
<feature type="compositionally biased region" description="Polar residues" evidence="7">
    <location>
        <begin position="1254"/>
        <end position="1263"/>
    </location>
</feature>
<dbReference type="EMBL" id="JAUJLE010000531">
    <property type="protein sequence ID" value="KAK0953846.1"/>
    <property type="molecule type" value="Genomic_DNA"/>
</dbReference>
<dbReference type="SMART" id="SM00387">
    <property type="entry name" value="HATPase_c"/>
    <property type="match status" value="1"/>
</dbReference>
<keyword evidence="4" id="KW-0808">Transferase</keyword>
<dbReference type="InterPro" id="IPR036890">
    <property type="entry name" value="HATPase_C_sf"/>
</dbReference>
<comment type="caution">
    <text evidence="10">The sequence shown here is derived from an EMBL/GenBank/DDBJ whole genome shotgun (WGS) entry which is preliminary data.</text>
</comment>
<feature type="compositionally biased region" description="Polar residues" evidence="7">
    <location>
        <begin position="440"/>
        <end position="449"/>
    </location>
</feature>
<evidence type="ECO:0000256" key="7">
    <source>
        <dbReference type="SAM" id="MobiDB-lite"/>
    </source>
</evidence>
<evidence type="ECO:0000259" key="9">
    <source>
        <dbReference type="PROSITE" id="PS50110"/>
    </source>
</evidence>
<feature type="domain" description="Histidine kinase" evidence="8">
    <location>
        <begin position="710"/>
        <end position="965"/>
    </location>
</feature>
<dbReference type="InterPro" id="IPR003594">
    <property type="entry name" value="HATPase_dom"/>
</dbReference>
<evidence type="ECO:0000256" key="6">
    <source>
        <dbReference type="PROSITE-ProRule" id="PRU00169"/>
    </source>
</evidence>
<dbReference type="SMART" id="SM00448">
    <property type="entry name" value="REC"/>
    <property type="match status" value="1"/>
</dbReference>
<feature type="modified residue" description="4-aspartylphosphate" evidence="6">
    <location>
        <position position="1312"/>
    </location>
</feature>
<evidence type="ECO:0000256" key="3">
    <source>
        <dbReference type="ARBA" id="ARBA00022553"/>
    </source>
</evidence>
<dbReference type="Pfam" id="PF01590">
    <property type="entry name" value="GAF"/>
    <property type="match status" value="1"/>
</dbReference>
<evidence type="ECO:0000313" key="10">
    <source>
        <dbReference type="EMBL" id="KAK0953846.1"/>
    </source>
</evidence>
<feature type="region of interest" description="Disordered" evidence="7">
    <location>
        <begin position="1131"/>
        <end position="1171"/>
    </location>
</feature>
<sequence>MEQSVRRGSETGIPPTLILEFGSRTTGRLFPRDSVSLSVTYERTSPLPSDSFARMDSPASQAGFFRLRRGLSTEHTVLRPRTELSREKDVYKYLHAWASLHRPVALYRHVFPHQDFPLPKPEPCGDTALTSFAQLCTLRLRARRCLITLISGEVEYVLAEATRTMSLQYDTFEDAGDTPWLGCCSFPRTDGINDIAIDAWRKARKLRELPETPDFYYKESRSAHWLIVNDTWNDERYNDRAFVKRSPNLRFFCSIPLRDVQGSVVGALNILDDRPRYGVSAAEMLFLEDSADTITSHLDATILRSQQQRSERLIQALGLFNSQKSSLREWWIGKDNDRLRKTGRYQDQTANAQDRQSRLDHEFGVQAGSDASVASRRRRHRDMSAAPDSSQDATKIAVSTTSNNTNAAEARETQHVAVTDFDQRPTKTQDAQPVLDVAMPSQSDEQSGNDVRKSRPSSDNFDLARHVESTYARASNLMCEAMSAEGVIFVDAKAASATLKSSHASESRPTSSATGQNSATQSDGVTNSQSDDNASDHPPTAKLCKIIGFSTRSHSTLAGSHPSTSRRLPLTETELRAVIKRYPLGKIFNITDSGGVYSSSGEDVTAASDEDGDSQRSSTSSLRKSRVSRDPARLGKVMSGAKTIAFLPIWDEGSENFSSCVFVWSTTAQRFFDSTEDITYIAAFSHSLTAELTRLETTASDKAKGTFISSISHELRSPLHGVLAGAELLQETELTRFQREMTSTITMAGRTLLDTVNHVLDFSKISSRPSMHRRKTSHVRTSHAGSVDLAQLTEDVVETAVSAYRFQRLSTSNFRDDDDATPPSSDSSSTVGDEDITVTLDIEKRDSWSTDISRGAWTRILTNLVGNSLKYTKTGVVSVTLSTINSNEENISIELVVQDSGIGMSDRFLKSHLFTPYKQADSNSTGTGLGLSIVKAIAKDLDAQLDVQSELGKGTRITVGLETNIMEPDDADADDEDKELMDTVTRRGLKKLHLLRLAASQQHPRTPGAQAVGLSVAETASEWLHCEITSGPRCNAGPPSGVCAVAETDLVQLAEAQPEAIAAMMSELAVQKVQLIVMGCSIYKTNPNILFEHFPVRPIFVHQPIGPRKLLRAIVACEDSSAPQHAKSAALYNTTPGTGTPLIIRGDGGPQSEGDSFPWNNAPAEQKPRAAKELVAKAIAPALNSYPSLRKLRTPEVPAPESSSVPPPPPPGSVTSDSEGPSNHVAGPDSQETVLLVEDNPINMQVSPRLPSPKDTSSSSTLQNPLTLFHATQLLKALMKKLRIPFDTAINGAEALAMYTSTPSRYFIILTDISMPIMDGNQATAKIRELERKQKLARTTIVAITGVTSAASRKISFDSGVDTYLTKPVKMKEVRALIAEVKARGT</sequence>
<dbReference type="InterPro" id="IPR003661">
    <property type="entry name" value="HisK_dim/P_dom"/>
</dbReference>
<protein>
    <recommendedName>
        <fullName evidence="2">histidine kinase</fullName>
        <ecNumber evidence="2">2.7.13.3</ecNumber>
    </recommendedName>
</protein>
<dbReference type="PROSITE" id="PS50109">
    <property type="entry name" value="HIS_KIN"/>
    <property type="match status" value="1"/>
</dbReference>
<dbReference type="FunFam" id="1.10.287.130:FF:000023">
    <property type="entry name" value="Sensor histidine kinase/response regulator, putative"/>
    <property type="match status" value="1"/>
</dbReference>
<dbReference type="SUPFAM" id="SSF55781">
    <property type="entry name" value="GAF domain-like"/>
    <property type="match status" value="1"/>
</dbReference>
<evidence type="ECO:0000256" key="2">
    <source>
        <dbReference type="ARBA" id="ARBA00012438"/>
    </source>
</evidence>
<dbReference type="SUPFAM" id="SSF55874">
    <property type="entry name" value="ATPase domain of HSP90 chaperone/DNA topoisomerase II/histidine kinase"/>
    <property type="match status" value="1"/>
</dbReference>
<dbReference type="InterPro" id="IPR005467">
    <property type="entry name" value="His_kinase_dom"/>
</dbReference>
<dbReference type="InterPro" id="IPR001789">
    <property type="entry name" value="Sig_transdc_resp-reg_receiver"/>
</dbReference>
<name>A0AAN6H2M2_9PEZI</name>
<proteinExistence type="predicted"/>
<dbReference type="PROSITE" id="PS50110">
    <property type="entry name" value="RESPONSE_REGULATORY"/>
    <property type="match status" value="1"/>
</dbReference>
<feature type="region of interest" description="Disordered" evidence="7">
    <location>
        <begin position="1194"/>
        <end position="1228"/>
    </location>
</feature>
<dbReference type="Gene3D" id="3.40.50.2300">
    <property type="match status" value="1"/>
</dbReference>
<feature type="region of interest" description="Disordered" evidence="7">
    <location>
        <begin position="813"/>
        <end position="833"/>
    </location>
</feature>
<dbReference type="Proteomes" id="UP001175353">
    <property type="component" value="Unassembled WGS sequence"/>
</dbReference>
<dbReference type="PANTHER" id="PTHR43047">
    <property type="entry name" value="TWO-COMPONENT HISTIDINE PROTEIN KINASE"/>
    <property type="match status" value="1"/>
</dbReference>
<accession>A0AAN6H2M2</accession>
<dbReference type="InterPro" id="IPR004358">
    <property type="entry name" value="Sig_transdc_His_kin-like_C"/>
</dbReference>
<evidence type="ECO:0000259" key="8">
    <source>
        <dbReference type="PROSITE" id="PS50109"/>
    </source>
</evidence>
<dbReference type="SUPFAM" id="SSF47384">
    <property type="entry name" value="Homodimeric domain of signal transducing histidine kinase"/>
    <property type="match status" value="1"/>
</dbReference>
<dbReference type="InterPro" id="IPR036097">
    <property type="entry name" value="HisK_dim/P_sf"/>
</dbReference>
<gene>
    <name evidence="10" type="ORF">LTR91_023623</name>
</gene>
<dbReference type="InterPro" id="IPR003018">
    <property type="entry name" value="GAF"/>
</dbReference>
<comment type="catalytic activity">
    <reaction evidence="1">
        <text>ATP + protein L-histidine = ADP + protein N-phospho-L-histidine.</text>
        <dbReference type="EC" id="2.7.13.3"/>
    </reaction>
</comment>
<dbReference type="InterPro" id="IPR029016">
    <property type="entry name" value="GAF-like_dom_sf"/>
</dbReference>
<dbReference type="Gene3D" id="1.10.287.130">
    <property type="match status" value="1"/>
</dbReference>
<dbReference type="Pfam" id="PF00512">
    <property type="entry name" value="HisKA"/>
    <property type="match status" value="1"/>
</dbReference>
<feature type="region of interest" description="Disordered" evidence="7">
    <location>
        <begin position="1244"/>
        <end position="1263"/>
    </location>
</feature>
<feature type="compositionally biased region" description="Low complexity" evidence="7">
    <location>
        <begin position="1195"/>
        <end position="1204"/>
    </location>
</feature>
<feature type="region of interest" description="Disordered" evidence="7">
    <location>
        <begin position="500"/>
        <end position="541"/>
    </location>
</feature>
<dbReference type="Gene3D" id="3.30.565.10">
    <property type="entry name" value="Histidine kinase-like ATPase, C-terminal domain"/>
    <property type="match status" value="1"/>
</dbReference>
<feature type="region of interest" description="Disordered" evidence="7">
    <location>
        <begin position="342"/>
        <end position="462"/>
    </location>
</feature>
<organism evidence="10 11">
    <name type="scientific">Friedmanniomyces endolithicus</name>
    <dbReference type="NCBI Taxonomy" id="329885"/>
    <lineage>
        <taxon>Eukaryota</taxon>
        <taxon>Fungi</taxon>
        <taxon>Dikarya</taxon>
        <taxon>Ascomycota</taxon>
        <taxon>Pezizomycotina</taxon>
        <taxon>Dothideomycetes</taxon>
        <taxon>Dothideomycetidae</taxon>
        <taxon>Mycosphaerellales</taxon>
        <taxon>Teratosphaeriaceae</taxon>
        <taxon>Friedmanniomyces</taxon>
    </lineage>
</organism>
<dbReference type="GO" id="GO:0000155">
    <property type="term" value="F:phosphorelay sensor kinase activity"/>
    <property type="evidence" value="ECO:0007669"/>
    <property type="project" value="InterPro"/>
</dbReference>
<evidence type="ECO:0000256" key="5">
    <source>
        <dbReference type="ARBA" id="ARBA00022777"/>
    </source>
</evidence>
<dbReference type="EC" id="2.7.13.3" evidence="2"/>
<keyword evidence="11" id="KW-1185">Reference proteome</keyword>
<reference evidence="10" key="1">
    <citation type="submission" date="2023-06" db="EMBL/GenBank/DDBJ databases">
        <title>Black Yeasts Isolated from many extreme environments.</title>
        <authorList>
            <person name="Coleine C."/>
            <person name="Stajich J.E."/>
            <person name="Selbmann L."/>
        </authorList>
    </citation>
    <scope>NUCLEOTIDE SEQUENCE</scope>
    <source>
        <strain evidence="10">CCFEE 5200</strain>
    </source>
</reference>
<dbReference type="CDD" id="cd00082">
    <property type="entry name" value="HisKA"/>
    <property type="match status" value="1"/>
</dbReference>
<dbReference type="SUPFAM" id="SSF52172">
    <property type="entry name" value="CheY-like"/>
    <property type="match status" value="1"/>
</dbReference>
<feature type="compositionally biased region" description="Polar residues" evidence="7">
    <location>
        <begin position="345"/>
        <end position="354"/>
    </location>
</feature>
<dbReference type="CDD" id="cd17546">
    <property type="entry name" value="REC_hyHK_CKI1_RcsC-like"/>
    <property type="match status" value="1"/>
</dbReference>
<evidence type="ECO:0000313" key="11">
    <source>
        <dbReference type="Proteomes" id="UP001175353"/>
    </source>
</evidence>
<dbReference type="Gene3D" id="3.30.450.40">
    <property type="match status" value="1"/>
</dbReference>
<dbReference type="InterPro" id="IPR011006">
    <property type="entry name" value="CheY-like_superfamily"/>
</dbReference>
<dbReference type="Pfam" id="PF00072">
    <property type="entry name" value="Response_reg"/>
    <property type="match status" value="1"/>
</dbReference>
<evidence type="ECO:0000256" key="1">
    <source>
        <dbReference type="ARBA" id="ARBA00000085"/>
    </source>
</evidence>
<dbReference type="GO" id="GO:0005886">
    <property type="term" value="C:plasma membrane"/>
    <property type="evidence" value="ECO:0007669"/>
    <property type="project" value="TreeGrafter"/>
</dbReference>
<dbReference type="GO" id="GO:0009927">
    <property type="term" value="F:histidine phosphotransfer kinase activity"/>
    <property type="evidence" value="ECO:0007669"/>
    <property type="project" value="TreeGrafter"/>
</dbReference>
<dbReference type="SMART" id="SM00388">
    <property type="entry name" value="HisKA"/>
    <property type="match status" value="1"/>
</dbReference>